<dbReference type="EMBL" id="JAIWYP010000015">
    <property type="protein sequence ID" value="KAH3703139.1"/>
    <property type="molecule type" value="Genomic_DNA"/>
</dbReference>
<keyword evidence="3" id="KW-1185">Reference proteome</keyword>
<dbReference type="AlphaFoldDB" id="A0A9D3YRA8"/>
<comment type="caution">
    <text evidence="1">The sequence shown here is derived from an EMBL/GenBank/DDBJ whole genome shotgun (WGS) entry which is preliminary data.</text>
</comment>
<dbReference type="Proteomes" id="UP000828390">
    <property type="component" value="Unassembled WGS sequence"/>
</dbReference>
<proteinExistence type="predicted"/>
<evidence type="ECO:0000313" key="2">
    <source>
        <dbReference type="EMBL" id="KAH3703139.1"/>
    </source>
</evidence>
<sequence length="139" mass="15352">MNCEIVPKNIRAKKIISIQCHEDIQSCAIGFVELCQMLISAEFKVRITPGLVNSDAVENLFNQQRSTYNGANTNPNALQYMRSLNSTLLEQTTVSQKANAGKNRSAALPFNCTLTSEPTNKRKSTSGIGLGEKIKVIRY</sequence>
<protein>
    <submittedName>
        <fullName evidence="1">Uncharacterized protein</fullName>
    </submittedName>
</protein>
<dbReference type="EMBL" id="JAIWYP010000015">
    <property type="protein sequence ID" value="KAH3703136.1"/>
    <property type="molecule type" value="Genomic_DNA"/>
</dbReference>
<evidence type="ECO:0000313" key="1">
    <source>
        <dbReference type="EMBL" id="KAH3703136.1"/>
    </source>
</evidence>
<reference evidence="1" key="2">
    <citation type="submission" date="2020-11" db="EMBL/GenBank/DDBJ databases">
        <authorList>
            <person name="McCartney M.A."/>
            <person name="Auch B."/>
            <person name="Kono T."/>
            <person name="Mallez S."/>
            <person name="Becker A."/>
            <person name="Gohl D.M."/>
            <person name="Silverstein K.A.T."/>
            <person name="Koren S."/>
            <person name="Bechman K.B."/>
            <person name="Herman A."/>
            <person name="Abrahante J.E."/>
            <person name="Garbe J."/>
        </authorList>
    </citation>
    <scope>NUCLEOTIDE SEQUENCE</scope>
    <source>
        <strain evidence="1">Duluth1</strain>
        <tissue evidence="1">Whole animal</tissue>
    </source>
</reference>
<accession>A0A9D3YRA8</accession>
<evidence type="ECO:0000313" key="3">
    <source>
        <dbReference type="Proteomes" id="UP000828390"/>
    </source>
</evidence>
<organism evidence="1 3">
    <name type="scientific">Dreissena polymorpha</name>
    <name type="common">Zebra mussel</name>
    <name type="synonym">Mytilus polymorpha</name>
    <dbReference type="NCBI Taxonomy" id="45954"/>
    <lineage>
        <taxon>Eukaryota</taxon>
        <taxon>Metazoa</taxon>
        <taxon>Spiralia</taxon>
        <taxon>Lophotrochozoa</taxon>
        <taxon>Mollusca</taxon>
        <taxon>Bivalvia</taxon>
        <taxon>Autobranchia</taxon>
        <taxon>Heteroconchia</taxon>
        <taxon>Euheterodonta</taxon>
        <taxon>Imparidentia</taxon>
        <taxon>Neoheterodontei</taxon>
        <taxon>Myida</taxon>
        <taxon>Dreissenoidea</taxon>
        <taxon>Dreissenidae</taxon>
        <taxon>Dreissena</taxon>
    </lineage>
</organism>
<name>A0A9D3YRA8_DREPO</name>
<reference evidence="1" key="1">
    <citation type="journal article" date="2019" name="bioRxiv">
        <title>The Genome of the Zebra Mussel, Dreissena polymorpha: A Resource for Invasive Species Research.</title>
        <authorList>
            <person name="McCartney M.A."/>
            <person name="Auch B."/>
            <person name="Kono T."/>
            <person name="Mallez S."/>
            <person name="Zhang Y."/>
            <person name="Obille A."/>
            <person name="Becker A."/>
            <person name="Abrahante J.E."/>
            <person name="Garbe J."/>
            <person name="Badalamenti J.P."/>
            <person name="Herman A."/>
            <person name="Mangelson H."/>
            <person name="Liachko I."/>
            <person name="Sullivan S."/>
            <person name="Sone E.D."/>
            <person name="Koren S."/>
            <person name="Silverstein K.A.T."/>
            <person name="Beckman K.B."/>
            <person name="Gohl D.M."/>
        </authorList>
    </citation>
    <scope>NUCLEOTIDE SEQUENCE</scope>
    <source>
        <strain evidence="1">Duluth1</strain>
        <tissue evidence="1">Whole animal</tissue>
    </source>
</reference>
<gene>
    <name evidence="1" type="ORF">DPMN_078166</name>
    <name evidence="2" type="ORF">DPMN_078169</name>
</gene>